<sequence>MDEEKLPSVLPGEDGAAWDLSLEPEKEPLVQNGMASSEDLSSSHSSQGHEIQDTLADTEEHTKGLDVALHGLSLGLSLTNGLALESDSSILEDSAESRPWRAGGLVEGDDASRSLCPDSEDSQLGLGGPREPDVRDGFSATFEKIVESELLRGTQYSSLDSLDVLSLTDESDSCVSFEAPLTPLIQQRARDSPEPGAGLGIGDMGSEGDMGAAGGDGDLGSPLRRSISSSRSENVLSRLSLTALPNGFHEDESPGPGGDEEDEEEEDTDKLLNSTSDPSLKDGLSDSDSELSSSEGLEPGSTDVLANGGQGVSEAAHRLARRLYHLEGFQRCDVARQLGKNNEFSRLVAGEYLSFFDFSGLTLDRALRTFLKAFPLMGETQERERVLTHFSRRYCQCNPDDSTSEDGIHTLTCALMLLNTDLHGHNIGKKMSCQQFIANLDQLNDGQDFAKDLLKTLYNSIKNEKLEWAIDEDELRKSLSELVDDKFGTGTKKVTRILDGSNPFLDVPQALSATTYKHGVLTRKTHADMDGKRTPRGRRGWKKFYAVLKGTILYLQKDEYRPDKALSEGDLKNAIRVHHALATRASDYSKKSNVLKLKTADWRVFLFQAPSKEEMLSWILRINLVAAIFSAPAFPAAVSSMKKFCRPLLPSCTTRLCQEEQLRSHENKLRQVTAELAEHRGHPVERGIKSKEAEENRLKEHYLTFEPVPLTSVLPAPPTHGSGHKWLPLSSPSQILLSAWSTLCTRLSLNPTELLHLSCYNMSGPGWSLPAQSERAGTTDHSKFLPAQSIFQGPEGSFSREKNRRDGVCLLSNTPCRALNQYTTTSVRKPGRKTDFCRNWNETDQSSFIIQAKRKCKKIKIKSKQTAQMVRREFRFLNSFPFYSIHSIQGVIRNPKRPAPLPSRLTHPQNGLWVLPCPPPPCPSPAQLWGPALLITIPTRDAPLSRRLRESGKLVLGAQGVWRWGGGGSGY</sequence>
<dbReference type="GeneID" id="102528005"/>
<protein>
    <submittedName>
        <fullName evidence="9">PH and SEC7 domain-containing protein 2 isoform X1</fullName>
    </submittedName>
</protein>
<keyword evidence="8" id="KW-1185">Reference proteome</keyword>
<feature type="region of interest" description="Disordered" evidence="5">
    <location>
        <begin position="180"/>
        <end position="308"/>
    </location>
</feature>
<feature type="compositionally biased region" description="Low complexity" evidence="5">
    <location>
        <begin position="290"/>
        <end position="301"/>
    </location>
</feature>
<keyword evidence="4" id="KW-0175">Coiled coil</keyword>
<dbReference type="InterPro" id="IPR001849">
    <property type="entry name" value="PH_domain"/>
</dbReference>
<gene>
    <name evidence="9" type="primary">PSD2</name>
</gene>
<dbReference type="SMART" id="SM00233">
    <property type="entry name" value="PH"/>
    <property type="match status" value="1"/>
</dbReference>
<evidence type="ECO:0000256" key="5">
    <source>
        <dbReference type="SAM" id="MobiDB-lite"/>
    </source>
</evidence>
<dbReference type="Proteomes" id="UP001652581">
    <property type="component" value="Chromosome 3"/>
</dbReference>
<feature type="compositionally biased region" description="Acidic residues" evidence="5">
    <location>
        <begin position="258"/>
        <end position="268"/>
    </location>
</feature>
<evidence type="ECO:0000256" key="3">
    <source>
        <dbReference type="ARBA" id="ARBA00023136"/>
    </source>
</evidence>
<evidence type="ECO:0000256" key="2">
    <source>
        <dbReference type="ARBA" id="ARBA00022475"/>
    </source>
</evidence>
<dbReference type="InterPro" id="IPR001605">
    <property type="entry name" value="PH_dom-spectrin-type"/>
</dbReference>
<dbReference type="InterPro" id="IPR023394">
    <property type="entry name" value="Sec7_C_sf"/>
</dbReference>
<dbReference type="PANTHER" id="PTHR10663">
    <property type="entry name" value="GUANYL-NUCLEOTIDE EXCHANGE FACTOR"/>
    <property type="match status" value="1"/>
</dbReference>
<dbReference type="PRINTS" id="PR00683">
    <property type="entry name" value="SPECTRINPH"/>
</dbReference>
<feature type="region of interest" description="Disordered" evidence="5">
    <location>
        <begin position="1"/>
        <end position="59"/>
    </location>
</feature>
<accession>A0ABM5CWG2</accession>
<feature type="compositionally biased region" description="Low complexity" evidence="5">
    <location>
        <begin position="36"/>
        <end position="46"/>
    </location>
</feature>
<dbReference type="CDD" id="cd00171">
    <property type="entry name" value="Sec7"/>
    <property type="match status" value="1"/>
</dbReference>
<dbReference type="InterPro" id="IPR000904">
    <property type="entry name" value="Sec7_dom"/>
</dbReference>
<evidence type="ECO:0000313" key="8">
    <source>
        <dbReference type="Proteomes" id="UP001652581"/>
    </source>
</evidence>
<dbReference type="Pfam" id="PF15410">
    <property type="entry name" value="PH_9"/>
    <property type="match status" value="1"/>
</dbReference>
<feature type="coiled-coil region" evidence="4">
    <location>
        <begin position="655"/>
        <end position="682"/>
    </location>
</feature>
<dbReference type="InterPro" id="IPR041681">
    <property type="entry name" value="PH_9"/>
</dbReference>
<dbReference type="SMART" id="SM00222">
    <property type="entry name" value="Sec7"/>
    <property type="match status" value="1"/>
</dbReference>
<evidence type="ECO:0000259" key="7">
    <source>
        <dbReference type="PROSITE" id="PS50190"/>
    </source>
</evidence>
<dbReference type="PROSITE" id="PS50003">
    <property type="entry name" value="PH_DOMAIN"/>
    <property type="match status" value="1"/>
</dbReference>
<dbReference type="SUPFAM" id="SSF50729">
    <property type="entry name" value="PH domain-like"/>
    <property type="match status" value="1"/>
</dbReference>
<feature type="compositionally biased region" description="Low complexity" evidence="5">
    <location>
        <begin position="219"/>
        <end position="241"/>
    </location>
</feature>
<dbReference type="InterPro" id="IPR035999">
    <property type="entry name" value="Sec7_dom_sf"/>
</dbReference>
<organism evidence="8 9">
    <name type="scientific">Vicugna pacos</name>
    <name type="common">Alpaca</name>
    <name type="synonym">Lama pacos</name>
    <dbReference type="NCBI Taxonomy" id="30538"/>
    <lineage>
        <taxon>Eukaryota</taxon>
        <taxon>Metazoa</taxon>
        <taxon>Chordata</taxon>
        <taxon>Craniata</taxon>
        <taxon>Vertebrata</taxon>
        <taxon>Euteleostomi</taxon>
        <taxon>Mammalia</taxon>
        <taxon>Eutheria</taxon>
        <taxon>Laurasiatheria</taxon>
        <taxon>Artiodactyla</taxon>
        <taxon>Tylopoda</taxon>
        <taxon>Camelidae</taxon>
        <taxon>Vicugna</taxon>
    </lineage>
</organism>
<name>A0ABM5CWG2_VICPA</name>
<feature type="region of interest" description="Disordered" evidence="5">
    <location>
        <begin position="90"/>
        <end position="135"/>
    </location>
</feature>
<feature type="domain" description="PH" evidence="6">
    <location>
        <begin position="514"/>
        <end position="627"/>
    </location>
</feature>
<keyword evidence="3" id="KW-0472">Membrane</keyword>
<feature type="domain" description="SEC7" evidence="7">
    <location>
        <begin position="297"/>
        <end position="464"/>
    </location>
</feature>
<evidence type="ECO:0000256" key="4">
    <source>
        <dbReference type="SAM" id="Coils"/>
    </source>
</evidence>
<dbReference type="InterPro" id="IPR011993">
    <property type="entry name" value="PH-like_dom_sf"/>
</dbReference>
<dbReference type="SUPFAM" id="SSF48425">
    <property type="entry name" value="Sec7 domain"/>
    <property type="match status" value="1"/>
</dbReference>
<keyword evidence="2" id="KW-1003">Cell membrane</keyword>
<dbReference type="Pfam" id="PF01369">
    <property type="entry name" value="Sec7"/>
    <property type="match status" value="1"/>
</dbReference>
<dbReference type="RefSeq" id="XP_072812992.1">
    <property type="nucleotide sequence ID" value="XM_072956891.1"/>
</dbReference>
<reference evidence="9" key="1">
    <citation type="submission" date="2025-08" db="UniProtKB">
        <authorList>
            <consortium name="RefSeq"/>
        </authorList>
    </citation>
    <scope>IDENTIFICATION</scope>
</reference>
<evidence type="ECO:0000259" key="6">
    <source>
        <dbReference type="PROSITE" id="PS50003"/>
    </source>
</evidence>
<dbReference type="Gene3D" id="2.30.29.30">
    <property type="entry name" value="Pleckstrin-homology domain (PH domain)/Phosphotyrosine-binding domain (PTB)"/>
    <property type="match status" value="1"/>
</dbReference>
<proteinExistence type="predicted"/>
<dbReference type="PROSITE" id="PS50190">
    <property type="entry name" value="SEC7"/>
    <property type="match status" value="1"/>
</dbReference>
<dbReference type="Gene3D" id="1.10.1000.11">
    <property type="entry name" value="Arf Nucleotide-binding Site Opener,domain 2"/>
    <property type="match status" value="1"/>
</dbReference>
<dbReference type="PANTHER" id="PTHR10663:SF329">
    <property type="entry name" value="PH AND SEC7 DOMAIN-CONTAINING PROTEIN 2"/>
    <property type="match status" value="1"/>
</dbReference>
<dbReference type="CDD" id="cd13295">
    <property type="entry name" value="PH_EFA6"/>
    <property type="match status" value="1"/>
</dbReference>
<evidence type="ECO:0000256" key="1">
    <source>
        <dbReference type="ARBA" id="ARBA00004632"/>
    </source>
</evidence>
<comment type="subcellular location">
    <subcellularLocation>
        <location evidence="1">Cell projection</location>
        <location evidence="1">Ruffle membrane</location>
    </subcellularLocation>
</comment>
<evidence type="ECO:0000313" key="9">
    <source>
        <dbReference type="RefSeq" id="XP_072812992.1"/>
    </source>
</evidence>